<reference evidence="2" key="2">
    <citation type="submission" date="2016-06" db="EMBL/GenBank/DDBJ databases">
        <title>The genome of a short-lived fish provides insights into sex chromosome evolution and the genetic control of aging.</title>
        <authorList>
            <person name="Reichwald K."/>
            <person name="Felder M."/>
            <person name="Petzold A."/>
            <person name="Koch P."/>
            <person name="Groth M."/>
            <person name="Platzer M."/>
        </authorList>
    </citation>
    <scope>NUCLEOTIDE SEQUENCE</scope>
    <source>
        <tissue evidence="2">Brain</tissue>
    </source>
</reference>
<feature type="non-terminal residue" evidence="2">
    <location>
        <position position="1"/>
    </location>
</feature>
<gene>
    <name evidence="2" type="primary">Nfu_g_1_021573</name>
</gene>
<protein>
    <submittedName>
        <fullName evidence="2">Uncharacterized protein</fullName>
    </submittedName>
</protein>
<name>A0A1A8UWT0_NOTFU</name>
<reference evidence="2" key="1">
    <citation type="submission" date="2016-05" db="EMBL/GenBank/DDBJ databases">
        <authorList>
            <person name="Lavstsen T."/>
            <person name="Jespersen J.S."/>
        </authorList>
    </citation>
    <scope>NUCLEOTIDE SEQUENCE</scope>
    <source>
        <tissue evidence="2">Brain</tissue>
    </source>
</reference>
<evidence type="ECO:0000313" key="2">
    <source>
        <dbReference type="EMBL" id="SBS52530.1"/>
    </source>
</evidence>
<sequence>QSDMLATYRKLCNMHATRCTSVKTKLLKTSANVNDLFHLAVQVFQYAARFLLSKSLSTSDSLRTETEPRPSDTRLLNPSESRQPAVHLCPPRVEPSWCLDPGAGC</sequence>
<feature type="compositionally biased region" description="Basic and acidic residues" evidence="1">
    <location>
        <begin position="62"/>
        <end position="72"/>
    </location>
</feature>
<evidence type="ECO:0000256" key="1">
    <source>
        <dbReference type="SAM" id="MobiDB-lite"/>
    </source>
</evidence>
<organism evidence="2">
    <name type="scientific">Nothobranchius furzeri</name>
    <name type="common">Turquoise killifish</name>
    <dbReference type="NCBI Taxonomy" id="105023"/>
    <lineage>
        <taxon>Eukaryota</taxon>
        <taxon>Metazoa</taxon>
        <taxon>Chordata</taxon>
        <taxon>Craniata</taxon>
        <taxon>Vertebrata</taxon>
        <taxon>Euteleostomi</taxon>
        <taxon>Actinopterygii</taxon>
        <taxon>Neopterygii</taxon>
        <taxon>Teleostei</taxon>
        <taxon>Neoteleostei</taxon>
        <taxon>Acanthomorphata</taxon>
        <taxon>Ovalentaria</taxon>
        <taxon>Atherinomorphae</taxon>
        <taxon>Cyprinodontiformes</taxon>
        <taxon>Nothobranchiidae</taxon>
        <taxon>Nothobranchius</taxon>
    </lineage>
</organism>
<accession>A0A1A8UWT0</accession>
<dbReference type="AlphaFoldDB" id="A0A1A8UWT0"/>
<feature type="region of interest" description="Disordered" evidence="1">
    <location>
        <begin position="58"/>
        <end position="85"/>
    </location>
</feature>
<proteinExistence type="predicted"/>
<dbReference type="EMBL" id="HAEJ01012073">
    <property type="protein sequence ID" value="SBS52530.1"/>
    <property type="molecule type" value="Transcribed_RNA"/>
</dbReference>